<dbReference type="STRING" id="40149.A0A0E0DZQ6"/>
<feature type="region of interest" description="Disordered" evidence="12">
    <location>
        <begin position="721"/>
        <end position="751"/>
    </location>
</feature>
<dbReference type="CDD" id="cd11299">
    <property type="entry name" value="O-FucT_plant"/>
    <property type="match status" value="1"/>
</dbReference>
<dbReference type="GO" id="GO:0016020">
    <property type="term" value="C:membrane"/>
    <property type="evidence" value="ECO:0007669"/>
    <property type="project" value="UniProtKB-SubCell"/>
</dbReference>
<feature type="compositionally biased region" description="Polar residues" evidence="12">
    <location>
        <begin position="727"/>
        <end position="738"/>
    </location>
</feature>
<dbReference type="Gene3D" id="3.40.50.11350">
    <property type="match status" value="1"/>
</dbReference>
<keyword evidence="10" id="KW-0119">Carbohydrate metabolism</keyword>
<comment type="similarity">
    <text evidence="2">Belongs to the glycosyltransferase GT106 family.</text>
</comment>
<evidence type="ECO:0000313" key="14">
    <source>
        <dbReference type="EnsemblPlants" id="OMERI06G10550.1"/>
    </source>
</evidence>
<accession>A0A0E0DZQ6</accession>
<keyword evidence="6 13" id="KW-1133">Transmembrane helix</keyword>
<dbReference type="PANTHER" id="PTHR31933">
    <property type="entry name" value="O-FUCOSYLTRANSFERASE 2-RELATED"/>
    <property type="match status" value="1"/>
</dbReference>
<dbReference type="InterPro" id="IPR019378">
    <property type="entry name" value="GDP-Fuc_O-FucTrfase"/>
</dbReference>
<protein>
    <recommendedName>
        <fullName evidence="11">O-fucosyltransferase family protein</fullName>
    </recommendedName>
</protein>
<keyword evidence="3" id="KW-0328">Glycosyltransferase</keyword>
<name>A0A0E0DZQ6_9ORYZ</name>
<dbReference type="eggNOG" id="ENOG502QU78">
    <property type="taxonomic scope" value="Eukaryota"/>
</dbReference>
<dbReference type="AlphaFoldDB" id="A0A0E0DZQ6"/>
<evidence type="ECO:0000256" key="2">
    <source>
        <dbReference type="ARBA" id="ARBA00007737"/>
    </source>
</evidence>
<evidence type="ECO:0000256" key="10">
    <source>
        <dbReference type="ARBA" id="ARBA00023277"/>
    </source>
</evidence>
<dbReference type="InterPro" id="IPR024709">
    <property type="entry name" value="FucosylTrfase_pln"/>
</dbReference>
<evidence type="ECO:0000313" key="15">
    <source>
        <dbReference type="Proteomes" id="UP000008021"/>
    </source>
</evidence>
<keyword evidence="7 13" id="KW-0472">Membrane</keyword>
<evidence type="ECO:0000256" key="13">
    <source>
        <dbReference type="SAM" id="Phobius"/>
    </source>
</evidence>
<dbReference type="GO" id="GO:0006004">
    <property type="term" value="P:fucose metabolic process"/>
    <property type="evidence" value="ECO:0007669"/>
    <property type="project" value="UniProtKB-KW"/>
</dbReference>
<evidence type="ECO:0000256" key="9">
    <source>
        <dbReference type="ARBA" id="ARBA00023253"/>
    </source>
</evidence>
<feature type="transmembrane region" description="Helical" evidence="13">
    <location>
        <begin position="45"/>
        <end position="62"/>
    </location>
</feature>
<dbReference type="PANTHER" id="PTHR31933:SF9">
    <property type="entry name" value="O-FUCOSYLTRANSFERASE 2"/>
    <property type="match status" value="1"/>
</dbReference>
<evidence type="ECO:0000256" key="7">
    <source>
        <dbReference type="ARBA" id="ARBA00023136"/>
    </source>
</evidence>
<dbReference type="InterPro" id="IPR052272">
    <property type="entry name" value="GT106_glycosyltransferase"/>
</dbReference>
<keyword evidence="15" id="KW-1185">Reference proteome</keyword>
<feature type="region of interest" description="Disordered" evidence="12">
    <location>
        <begin position="640"/>
        <end position="693"/>
    </location>
</feature>
<dbReference type="Pfam" id="PF10250">
    <property type="entry name" value="O-FucT"/>
    <property type="match status" value="1"/>
</dbReference>
<comment type="subcellular location">
    <subcellularLocation>
        <location evidence="1">Membrane</location>
        <topology evidence="1">Single-pass membrane protein</topology>
    </subcellularLocation>
</comment>
<feature type="compositionally biased region" description="Basic and acidic residues" evidence="12">
    <location>
        <begin position="739"/>
        <end position="751"/>
    </location>
</feature>
<dbReference type="EnsemblPlants" id="OMERI06G10550.1">
    <property type="protein sequence ID" value="OMERI06G10550.1"/>
    <property type="gene ID" value="OMERI06G10550"/>
</dbReference>
<evidence type="ECO:0000256" key="3">
    <source>
        <dbReference type="ARBA" id="ARBA00022676"/>
    </source>
</evidence>
<evidence type="ECO:0000256" key="11">
    <source>
        <dbReference type="ARBA" id="ARBA00030350"/>
    </source>
</evidence>
<keyword evidence="5 13" id="KW-0812">Transmembrane</keyword>
<evidence type="ECO:0000256" key="8">
    <source>
        <dbReference type="ARBA" id="ARBA00023180"/>
    </source>
</evidence>
<keyword evidence="8" id="KW-0325">Glycoprotein</keyword>
<dbReference type="Gramene" id="OMERI06G10550.1">
    <property type="protein sequence ID" value="OMERI06G10550.1"/>
    <property type="gene ID" value="OMERI06G10550"/>
</dbReference>
<keyword evidence="9" id="KW-0294">Fucose metabolism</keyword>
<evidence type="ECO:0000256" key="4">
    <source>
        <dbReference type="ARBA" id="ARBA00022679"/>
    </source>
</evidence>
<organism evidence="14">
    <name type="scientific">Oryza meridionalis</name>
    <dbReference type="NCBI Taxonomy" id="40149"/>
    <lineage>
        <taxon>Eukaryota</taxon>
        <taxon>Viridiplantae</taxon>
        <taxon>Streptophyta</taxon>
        <taxon>Embryophyta</taxon>
        <taxon>Tracheophyta</taxon>
        <taxon>Spermatophyta</taxon>
        <taxon>Magnoliopsida</taxon>
        <taxon>Liliopsida</taxon>
        <taxon>Poales</taxon>
        <taxon>Poaceae</taxon>
        <taxon>BOP clade</taxon>
        <taxon>Oryzoideae</taxon>
        <taxon>Oryzeae</taxon>
        <taxon>Oryzinae</taxon>
        <taxon>Oryza</taxon>
    </lineage>
</organism>
<dbReference type="GO" id="GO:0016757">
    <property type="term" value="F:glycosyltransferase activity"/>
    <property type="evidence" value="ECO:0007669"/>
    <property type="project" value="UniProtKB-KW"/>
</dbReference>
<keyword evidence="4" id="KW-0808">Transferase</keyword>
<proteinExistence type="inferred from homology"/>
<dbReference type="Proteomes" id="UP000008021">
    <property type="component" value="Chromosome 6"/>
</dbReference>
<reference evidence="14" key="1">
    <citation type="submission" date="2015-04" db="UniProtKB">
        <authorList>
            <consortium name="EnsemblPlants"/>
        </authorList>
    </citation>
    <scope>IDENTIFICATION</scope>
</reference>
<evidence type="ECO:0000256" key="12">
    <source>
        <dbReference type="SAM" id="MobiDB-lite"/>
    </source>
</evidence>
<sequence>MPESSSSSAAAALPLLPSSHAAAAATSALRGRRRRRGLRRPRGLLGWGALVAFFFVMNWWMFSRLQDPAARPHFRLRRHPPAANASLSTLEEVSGAGKGKRPHQVMLTRLLALAAHALAEAETRPEPQDLWKEPINATMWRPCSDKRTWEPSEGTNGYIMISANGGINQQRVAICNAVTISRLLNATLVIPKFLYSNVWLDKSQFGDIYQEDYFIDYLKSDIRIVKELPVELQSLDLEAIGSLVNDTDVMKEAKPSLYVKKILPILLKNRAVHLVGFGNRLSFDPIPFELQRLRCRCNFHALRFVHKIQETGALLVERLHGHRPHPSPLVDNLLGHFTSKSVLKGNKNETSKYLAVHLRFEIDMVAYSMCYFGGGKDEEEELEIYPAFLRSEGKCPLAPEEAVLMLAAIGFKHSTNVYIAGAEIYGGRHRMAAISRLYPALVSKETLLSSLELEPFRNFSSQLAALDFIACAAADAFAMTDPGSQFSSLVQGYRMYYGGGDLPTIRPNKRRLASILLKNATMEWNEFQTRVRKLIQQTKQVHERPVARSIFRHPRCLDCIYAAIHVTPCVRPDTYKREPRPESQTSPHTTCSINCAAAANQPNSPPPPPMSFLAGRLAAKEGAYFLQESKHAAGRLAEKLPASAPAPAPAPGSTSPSPDVLPEILRHAVPIKATPPPGEPSLSASSSWAVPRGGAEAAGLSPDALNPLRSYVSLPQATFGPKRWQLPNEQPNYSASTANERRRDRHPPPMDPEKLKAVIAGYSQIGKAFIAATILVFGGSTAVLLYTADKLQLHSVDDVRTKGRDAVQPRADIIKEQIAPLRSWAEEMSRKWHFEGDKDAKEKSIIRELSRALGSRTPPT</sequence>
<reference evidence="14" key="2">
    <citation type="submission" date="2018-05" db="EMBL/GenBank/DDBJ databases">
        <title>OmerRS3 (Oryza meridionalis Reference Sequence Version 3).</title>
        <authorList>
            <person name="Zhang J."/>
            <person name="Kudrna D."/>
            <person name="Lee S."/>
            <person name="Talag J."/>
            <person name="Welchert J."/>
            <person name="Wing R.A."/>
        </authorList>
    </citation>
    <scope>NUCLEOTIDE SEQUENCE [LARGE SCALE GENOMIC DNA]</scope>
    <source>
        <strain evidence="14">cv. OR44</strain>
    </source>
</reference>
<evidence type="ECO:0000256" key="1">
    <source>
        <dbReference type="ARBA" id="ARBA00004167"/>
    </source>
</evidence>
<evidence type="ECO:0000256" key="5">
    <source>
        <dbReference type="ARBA" id="ARBA00022692"/>
    </source>
</evidence>
<evidence type="ECO:0000256" key="6">
    <source>
        <dbReference type="ARBA" id="ARBA00022989"/>
    </source>
</evidence>
<dbReference type="HOGENOM" id="CLU_332721_0_0_1"/>